<name>A0ABW3RH58_9SPHI</name>
<gene>
    <name evidence="5" type="ORF">ACFQ2C_02790</name>
</gene>
<dbReference type="Proteomes" id="UP001597205">
    <property type="component" value="Unassembled WGS sequence"/>
</dbReference>
<feature type="signal peptide" evidence="4">
    <location>
        <begin position="1"/>
        <end position="23"/>
    </location>
</feature>
<evidence type="ECO:0000256" key="4">
    <source>
        <dbReference type="SAM" id="SignalP"/>
    </source>
</evidence>
<proteinExistence type="predicted"/>
<feature type="repeat" description="TPR" evidence="3">
    <location>
        <begin position="67"/>
        <end position="100"/>
    </location>
</feature>
<dbReference type="InterPro" id="IPR051685">
    <property type="entry name" value="Ycf3/AcsC/BcsC/TPR_MFPF"/>
</dbReference>
<keyword evidence="4" id="KW-0732">Signal</keyword>
<evidence type="ECO:0000256" key="3">
    <source>
        <dbReference type="PROSITE-ProRule" id="PRU00339"/>
    </source>
</evidence>
<dbReference type="InterPro" id="IPR019734">
    <property type="entry name" value="TPR_rpt"/>
</dbReference>
<dbReference type="SMART" id="SM00028">
    <property type="entry name" value="TPR"/>
    <property type="match status" value="8"/>
</dbReference>
<dbReference type="PANTHER" id="PTHR44943">
    <property type="entry name" value="CELLULOSE SYNTHASE OPERON PROTEIN C"/>
    <property type="match status" value="1"/>
</dbReference>
<protein>
    <submittedName>
        <fullName evidence="5">Tetratricopeptide repeat protein</fullName>
    </submittedName>
</protein>
<evidence type="ECO:0000256" key="1">
    <source>
        <dbReference type="ARBA" id="ARBA00022737"/>
    </source>
</evidence>
<dbReference type="PANTHER" id="PTHR44943:SF5">
    <property type="entry name" value="BLL7697 PROTEIN"/>
    <property type="match status" value="1"/>
</dbReference>
<dbReference type="SUPFAM" id="SSF81901">
    <property type="entry name" value="HCP-like"/>
    <property type="match status" value="1"/>
</dbReference>
<sequence length="568" mass="64939">MRKSQWCKPLVLGVMLMAGQVLFAQELKDDKGYKEKLASIESKLKSGDLANALQSIEETLERYPKGAEVYYAKSLLYAQARNFEVALPAAEEAVKIAPENILYNNHLLELYKSKGDFDSAVQLLDDFIKTQPDNPQVYREKIMMQHAGKKSEDALKTYDETKAKFGETDTLDVLKAEILMDLDRTKEANDLLQTWRKKKSPIRQVYSTLSYIMMDQNKPKEALDVLEEGLLTTKDDLLYMDMADANMALKKSPQAFENIKKSFQSNTVNFIDKHRVMMSLVNNNKDFSKDQLQDLANVLVLKHPRMPDSHMFKGDILWMRGELDQAKSLYLTTVTMNPQHVEAWRKLINVELAANQLDEAIVDGNEALRNNPNNVIITYFVGVAYMMKKDTENARLYLERALDQSANENDFVKSMVYGGLGDLYHEIKMESASEVAYDEAIKLDSNNVTVLNNAAYYLALQKKDLEKAAEYSRRSNELEPSSGTFQDTYAWVLFQQGKYQEALPWIEKAIKNSEPSGVLFEHYGDILFKVGKNKEAVKQWEKALTMADGSSIDKEKLKKKISEKKYIE</sequence>
<dbReference type="SUPFAM" id="SSF48452">
    <property type="entry name" value="TPR-like"/>
    <property type="match status" value="1"/>
</dbReference>
<dbReference type="PROSITE" id="PS50005">
    <property type="entry name" value="TPR"/>
    <property type="match status" value="1"/>
</dbReference>
<feature type="chain" id="PRO_5046518880" evidence="4">
    <location>
        <begin position="24"/>
        <end position="568"/>
    </location>
</feature>
<reference evidence="6" key="1">
    <citation type="journal article" date="2019" name="Int. J. Syst. Evol. Microbiol.">
        <title>The Global Catalogue of Microorganisms (GCM) 10K type strain sequencing project: providing services to taxonomists for standard genome sequencing and annotation.</title>
        <authorList>
            <consortium name="The Broad Institute Genomics Platform"/>
            <consortium name="The Broad Institute Genome Sequencing Center for Infectious Disease"/>
            <person name="Wu L."/>
            <person name="Ma J."/>
        </authorList>
    </citation>
    <scope>NUCLEOTIDE SEQUENCE [LARGE SCALE GENOMIC DNA]</scope>
    <source>
        <strain evidence="6">CCUG 52468</strain>
    </source>
</reference>
<dbReference type="Pfam" id="PF13432">
    <property type="entry name" value="TPR_16"/>
    <property type="match status" value="4"/>
</dbReference>
<keyword evidence="1" id="KW-0677">Repeat</keyword>
<comment type="caution">
    <text evidence="5">The sequence shown here is derived from an EMBL/GenBank/DDBJ whole genome shotgun (WGS) entry which is preliminary data.</text>
</comment>
<evidence type="ECO:0000256" key="2">
    <source>
        <dbReference type="ARBA" id="ARBA00022803"/>
    </source>
</evidence>
<dbReference type="RefSeq" id="WP_380894660.1">
    <property type="nucleotide sequence ID" value="NZ_JBHTKY010000002.1"/>
</dbReference>
<dbReference type="InterPro" id="IPR011990">
    <property type="entry name" value="TPR-like_helical_dom_sf"/>
</dbReference>
<dbReference type="Pfam" id="PF13181">
    <property type="entry name" value="TPR_8"/>
    <property type="match status" value="1"/>
</dbReference>
<keyword evidence="2 3" id="KW-0802">TPR repeat</keyword>
<evidence type="ECO:0000313" key="5">
    <source>
        <dbReference type="EMBL" id="MFD1164524.1"/>
    </source>
</evidence>
<keyword evidence="6" id="KW-1185">Reference proteome</keyword>
<organism evidence="5 6">
    <name type="scientific">Sphingobacterium daejeonense</name>
    <dbReference type="NCBI Taxonomy" id="371142"/>
    <lineage>
        <taxon>Bacteria</taxon>
        <taxon>Pseudomonadati</taxon>
        <taxon>Bacteroidota</taxon>
        <taxon>Sphingobacteriia</taxon>
        <taxon>Sphingobacteriales</taxon>
        <taxon>Sphingobacteriaceae</taxon>
        <taxon>Sphingobacterium</taxon>
    </lineage>
</organism>
<dbReference type="EMBL" id="JBHTKY010000002">
    <property type="protein sequence ID" value="MFD1164524.1"/>
    <property type="molecule type" value="Genomic_DNA"/>
</dbReference>
<accession>A0ABW3RH58</accession>
<evidence type="ECO:0000313" key="6">
    <source>
        <dbReference type="Proteomes" id="UP001597205"/>
    </source>
</evidence>
<dbReference type="Gene3D" id="1.25.40.10">
    <property type="entry name" value="Tetratricopeptide repeat domain"/>
    <property type="match status" value="3"/>
</dbReference>